<dbReference type="Proteomes" id="UP000694890">
    <property type="component" value="Linkage group LG9"/>
</dbReference>
<dbReference type="Gene3D" id="3.50.50.60">
    <property type="entry name" value="FAD/NAD(P)-binding domain"/>
    <property type="match status" value="2"/>
</dbReference>
<comment type="catalytic activity">
    <reaction evidence="8">
        <text>a secondary aliphatic amine + O2 + H2O = a primary amine + an aldehyde + H2O2</text>
        <dbReference type="Rhea" id="RHEA:26414"/>
        <dbReference type="ChEBI" id="CHEBI:15377"/>
        <dbReference type="ChEBI" id="CHEBI:15379"/>
        <dbReference type="ChEBI" id="CHEBI:16240"/>
        <dbReference type="ChEBI" id="CHEBI:17478"/>
        <dbReference type="ChEBI" id="CHEBI:58855"/>
        <dbReference type="ChEBI" id="CHEBI:65296"/>
        <dbReference type="EC" id="1.4.3.4"/>
    </reaction>
</comment>
<evidence type="ECO:0000259" key="11">
    <source>
        <dbReference type="Pfam" id="PF01593"/>
    </source>
</evidence>
<dbReference type="AlphaFoldDB" id="A0AAJ8BBI3"/>
<dbReference type="SUPFAM" id="SSF51905">
    <property type="entry name" value="FAD/NAD(P)-binding domain"/>
    <property type="match status" value="1"/>
</dbReference>
<evidence type="ECO:0000256" key="6">
    <source>
        <dbReference type="ARBA" id="ARBA00022827"/>
    </source>
</evidence>
<dbReference type="PANTHER" id="PTHR43563:SF14">
    <property type="entry name" value="AMINE OXIDASE"/>
    <property type="match status" value="1"/>
</dbReference>
<keyword evidence="10" id="KW-1133">Transmembrane helix</keyword>
<evidence type="ECO:0000256" key="3">
    <source>
        <dbReference type="ARBA" id="ARBA00005995"/>
    </source>
</evidence>
<reference evidence="13" key="1">
    <citation type="submission" date="2025-08" db="UniProtKB">
        <authorList>
            <consortium name="RefSeq"/>
        </authorList>
    </citation>
    <scope>IDENTIFICATION</scope>
    <source>
        <tissue evidence="13">Brain</tissue>
    </source>
</reference>
<keyword evidence="5" id="KW-0496">Mitochondrion</keyword>
<evidence type="ECO:0000256" key="8">
    <source>
        <dbReference type="ARBA" id="ARBA00048448"/>
    </source>
</evidence>
<evidence type="ECO:0000256" key="5">
    <source>
        <dbReference type="ARBA" id="ARBA00022787"/>
    </source>
</evidence>
<dbReference type="GO" id="GO:0097621">
    <property type="term" value="F:monoamine oxidase activity"/>
    <property type="evidence" value="ECO:0007669"/>
    <property type="project" value="UniProtKB-EC"/>
</dbReference>
<keyword evidence="10" id="KW-0812">Transmembrane</keyword>
<dbReference type="Gene3D" id="1.10.405.10">
    <property type="entry name" value="Guanine Nucleotide Dissociation Inhibitor, domain 1"/>
    <property type="match status" value="1"/>
</dbReference>
<comment type="cofactor">
    <cofactor evidence="1 10">
        <name>FAD</name>
        <dbReference type="ChEBI" id="CHEBI:57692"/>
    </cofactor>
</comment>
<proteinExistence type="inferred from homology"/>
<accession>A0AAJ8BBI3</accession>
<keyword evidence="6 10" id="KW-0274">FAD</keyword>
<dbReference type="PRINTS" id="PR00757">
    <property type="entry name" value="AMINEOXDASEF"/>
</dbReference>
<dbReference type="EC" id="1.4.3.-" evidence="10"/>
<dbReference type="PANTHER" id="PTHR43563">
    <property type="entry name" value="AMINE OXIDASE"/>
    <property type="match status" value="1"/>
</dbReference>
<evidence type="ECO:0000256" key="4">
    <source>
        <dbReference type="ARBA" id="ARBA00022630"/>
    </source>
</evidence>
<feature type="binding site" evidence="9">
    <location>
        <position position="245"/>
    </location>
    <ligand>
        <name>FAD</name>
        <dbReference type="ChEBI" id="CHEBI:57692"/>
    </ligand>
</feature>
<evidence type="ECO:0000256" key="1">
    <source>
        <dbReference type="ARBA" id="ARBA00001974"/>
    </source>
</evidence>
<dbReference type="GO" id="GO:0008131">
    <property type="term" value="F:primary methylamine oxidase activity"/>
    <property type="evidence" value="ECO:0007669"/>
    <property type="project" value="UniProtKB-ARBA"/>
</dbReference>
<keyword evidence="4 10" id="KW-0285">Flavoprotein</keyword>
<dbReference type="GO" id="GO:0005741">
    <property type="term" value="C:mitochondrial outer membrane"/>
    <property type="evidence" value="ECO:0007669"/>
    <property type="project" value="UniProtKB-SubCell"/>
</dbReference>
<feature type="binding site" evidence="9">
    <location>
        <position position="504"/>
    </location>
    <ligand>
        <name>FAD</name>
        <dbReference type="ChEBI" id="CHEBI:57692"/>
    </ligand>
</feature>
<dbReference type="SUPFAM" id="SSF54373">
    <property type="entry name" value="FAD-linked reductases, C-terminal domain"/>
    <property type="match status" value="1"/>
</dbReference>
<feature type="transmembrane region" description="Helical" evidence="10">
    <location>
        <begin position="6"/>
        <end position="24"/>
    </location>
</feature>
<sequence length="612" mass="66815">MTAEIWDVIIVGAGLSGLSAAHLLRKRDAKLRILILEGKDRVGGRTVSTEIPAANGFDRWDFGGQWVGSTQTHILELINELGLETFPQFNTGKKVYHTGGPGARVRTYRTSIPALSPLVLMDITQFLWKIDRLCGTVCVQDPSKTPNAVDLDSMTLHSYTELHSWTAELKEEIGVCSRSVFGMEPSQMSFLFFLMYAAAAGGLLPLLENTEGSAQEFKIKGGTQQLSECLAKRVGRENVRLGSAVTAIWQNAEWARVTTTTNTFLCRAVIVTCPPHLAGHRLRLELVAVMLKLESRLVLPGLEGATAESEAGAYSGSVPVCTKLATDLSLKAPYSEPWTMARILNETAKIHYEPALPSQREFLTQSMPVGHMIKFIITYQTAFWKEKGLSGEIVTGSSVDCPFCVTFDATSFSGNAALVGFIAGQQASQWSSKEAGERRKAVLSSLVKYLGPEAASFIHYEEKDWAKEDYSGGCPVNVMAPGLLTYYHPSLRKPCGRIHWAGTETATQWCGYMSGAVQAGQRAALEVLAELSPMILTQEEQAAVRHSQTVEAPAQQTPSSKLTYLSTVKAAVIATLTISAALLLAQRQNALIRVKMYLTSLFSTSKSNKFLF</sequence>
<keyword evidence="7 10" id="KW-0560">Oxidoreductase</keyword>
<dbReference type="GeneID" id="108884103"/>
<feature type="domain" description="Amine oxidase" evidence="11">
    <location>
        <begin position="15"/>
        <end position="279"/>
    </location>
</feature>
<dbReference type="InterPro" id="IPR036188">
    <property type="entry name" value="FAD/NAD-bd_sf"/>
</dbReference>
<feature type="transmembrane region" description="Helical" evidence="10">
    <location>
        <begin position="188"/>
        <end position="207"/>
    </location>
</feature>
<protein>
    <recommendedName>
        <fullName evidence="10">Amine oxidase</fullName>
        <ecNumber evidence="10">1.4.3.-</ecNumber>
    </recommendedName>
</protein>
<comment type="similarity">
    <text evidence="3 10">Belongs to the flavin monoamine oxidase family.</text>
</comment>
<keyword evidence="10" id="KW-0472">Membrane</keyword>
<evidence type="ECO:0000256" key="7">
    <source>
        <dbReference type="ARBA" id="ARBA00023002"/>
    </source>
</evidence>
<dbReference type="InterPro" id="IPR001613">
    <property type="entry name" value="Flavin_amine_oxidase"/>
</dbReference>
<keyword evidence="5" id="KW-1000">Mitochondrion outer membrane</keyword>
<evidence type="ECO:0000256" key="10">
    <source>
        <dbReference type="RuleBase" id="RU362067"/>
    </source>
</evidence>
<dbReference type="RefSeq" id="XP_050928749.1">
    <property type="nucleotide sequence ID" value="XM_051072792.1"/>
</dbReference>
<feature type="domain" description="Amine oxidase" evidence="11">
    <location>
        <begin position="348"/>
        <end position="528"/>
    </location>
</feature>
<evidence type="ECO:0000313" key="13">
    <source>
        <dbReference type="RefSeq" id="XP_050928749.1"/>
    </source>
</evidence>
<evidence type="ECO:0000256" key="2">
    <source>
        <dbReference type="ARBA" id="ARBA00004362"/>
    </source>
</evidence>
<dbReference type="InterPro" id="IPR050703">
    <property type="entry name" value="Flavin_MAO"/>
</dbReference>
<dbReference type="Gene3D" id="3.90.660.10">
    <property type="match status" value="2"/>
</dbReference>
<dbReference type="Pfam" id="PF01593">
    <property type="entry name" value="Amino_oxidase"/>
    <property type="match status" value="2"/>
</dbReference>
<dbReference type="InterPro" id="IPR002937">
    <property type="entry name" value="Amino_oxidase"/>
</dbReference>
<evidence type="ECO:0000313" key="12">
    <source>
        <dbReference type="Proteomes" id="UP000694890"/>
    </source>
</evidence>
<feature type="binding site" evidence="9">
    <location>
        <position position="16"/>
    </location>
    <ligand>
        <name>FAD</name>
        <dbReference type="ChEBI" id="CHEBI:57692"/>
    </ligand>
</feature>
<comment type="subcellular location">
    <subcellularLocation>
        <location evidence="2">Mitochondrion outer membrane</location>
        <topology evidence="2">Single-pass type IV membrane protein</topology>
        <orientation evidence="2">Cytoplasmic side</orientation>
    </subcellularLocation>
</comment>
<gene>
    <name evidence="13" type="primary">si:ch211-127i16.2</name>
</gene>
<evidence type="ECO:0000256" key="9">
    <source>
        <dbReference type="PIRSR" id="PIRSR601613-1"/>
    </source>
</evidence>
<organism evidence="12 13">
    <name type="scientific">Lates calcarifer</name>
    <name type="common">Barramundi</name>
    <name type="synonym">Holocentrus calcarifer</name>
    <dbReference type="NCBI Taxonomy" id="8187"/>
    <lineage>
        <taxon>Eukaryota</taxon>
        <taxon>Metazoa</taxon>
        <taxon>Chordata</taxon>
        <taxon>Craniata</taxon>
        <taxon>Vertebrata</taxon>
        <taxon>Euteleostomi</taxon>
        <taxon>Actinopterygii</taxon>
        <taxon>Neopterygii</taxon>
        <taxon>Teleostei</taxon>
        <taxon>Neoteleostei</taxon>
        <taxon>Acanthomorphata</taxon>
        <taxon>Carangaria</taxon>
        <taxon>Carangaria incertae sedis</taxon>
        <taxon>Centropomidae</taxon>
        <taxon>Lates</taxon>
    </lineage>
</organism>
<name>A0AAJ8BBI3_LATCA</name>
<feature type="binding site" evidence="9">
    <location>
        <position position="421"/>
    </location>
    <ligand>
        <name>substrate</name>
    </ligand>
</feature>